<dbReference type="GO" id="GO:0038173">
    <property type="term" value="P:interleukin-17A-mediated signaling pathway"/>
    <property type="evidence" value="ECO:0007669"/>
    <property type="project" value="UniProtKB-ARBA"/>
</dbReference>
<comment type="subcellular location">
    <subcellularLocation>
        <location evidence="3">Membrane</location>
        <topology evidence="3">Multi-pass membrane protein</topology>
    </subcellularLocation>
    <subcellularLocation>
        <location evidence="2">Nucleus</location>
    </subcellularLocation>
</comment>
<evidence type="ECO:0000256" key="10">
    <source>
        <dbReference type="ARBA" id="ARBA00022801"/>
    </source>
</evidence>
<evidence type="ECO:0000256" key="5">
    <source>
        <dbReference type="ARBA" id="ARBA00012483"/>
    </source>
</evidence>
<feature type="domain" description="Helicase ATP-binding" evidence="26">
    <location>
        <begin position="327"/>
        <end position="491"/>
    </location>
</feature>
<feature type="compositionally biased region" description="Polar residues" evidence="24">
    <location>
        <begin position="1358"/>
        <end position="1369"/>
    </location>
</feature>
<evidence type="ECO:0000256" key="1">
    <source>
        <dbReference type="ARBA" id="ARBA00000900"/>
    </source>
</evidence>
<keyword evidence="15" id="KW-0539">Nucleus</keyword>
<evidence type="ECO:0000256" key="16">
    <source>
        <dbReference type="ARBA" id="ARBA00064316"/>
    </source>
</evidence>
<protein>
    <recommendedName>
        <fullName evidence="17">E3 ubiquitin ligase TRAF3IP2</fullName>
        <ecNumber evidence="5">2.3.2.27</ecNumber>
    </recommendedName>
    <alternativeName>
        <fullName evidence="18">Adapter protein CIKS</fullName>
    </alternativeName>
    <alternativeName>
        <fullName evidence="19">Connection to IKK and SAPK/JNK</fullName>
    </alternativeName>
    <alternativeName>
        <fullName evidence="22">E3 ubiquitin-protein ligase CIKS</fullName>
    </alternativeName>
    <alternativeName>
        <fullName evidence="20">Nuclear factor NF-kappa-B activator 1</fullName>
    </alternativeName>
    <alternativeName>
        <fullName evidence="21">TRAF3-interacting protein 2</fullName>
    </alternativeName>
</protein>
<evidence type="ECO:0000256" key="25">
    <source>
        <dbReference type="SAM" id="Phobius"/>
    </source>
</evidence>
<dbReference type="GO" id="GO:0006281">
    <property type="term" value="P:DNA repair"/>
    <property type="evidence" value="ECO:0007669"/>
    <property type="project" value="InterPro"/>
</dbReference>
<dbReference type="InterPro" id="IPR007305">
    <property type="entry name" value="Vesicle_transpt_Got1/SFT2"/>
</dbReference>
<dbReference type="SMART" id="SM00490">
    <property type="entry name" value="HELICc"/>
    <property type="match status" value="1"/>
</dbReference>
<name>A0AAV2KYZ9_KNICA</name>
<organism evidence="29 30">
    <name type="scientific">Knipowitschia caucasica</name>
    <name type="common">Caucasian dwarf goby</name>
    <name type="synonym">Pomatoschistus caucasicus</name>
    <dbReference type="NCBI Taxonomy" id="637954"/>
    <lineage>
        <taxon>Eukaryota</taxon>
        <taxon>Metazoa</taxon>
        <taxon>Chordata</taxon>
        <taxon>Craniata</taxon>
        <taxon>Vertebrata</taxon>
        <taxon>Euteleostomi</taxon>
        <taxon>Actinopterygii</taxon>
        <taxon>Neopterygii</taxon>
        <taxon>Teleostei</taxon>
        <taxon>Neoteleostei</taxon>
        <taxon>Acanthomorphata</taxon>
        <taxon>Gobiaria</taxon>
        <taxon>Gobiiformes</taxon>
        <taxon>Gobioidei</taxon>
        <taxon>Gobiidae</taxon>
        <taxon>Gobiinae</taxon>
        <taxon>Knipowitschia</taxon>
    </lineage>
</organism>
<evidence type="ECO:0000256" key="2">
    <source>
        <dbReference type="ARBA" id="ARBA00004123"/>
    </source>
</evidence>
<evidence type="ECO:0000256" key="3">
    <source>
        <dbReference type="ARBA" id="ARBA00004141"/>
    </source>
</evidence>
<comment type="catalytic activity">
    <reaction evidence="1">
        <text>S-ubiquitinyl-[E2 ubiquitin-conjugating enzyme]-L-cysteine + [acceptor protein]-L-lysine = [E2 ubiquitin-conjugating enzyme]-L-cysteine + N(6)-ubiquitinyl-[acceptor protein]-L-lysine.</text>
        <dbReference type="EC" id="2.3.2.27"/>
    </reaction>
</comment>
<evidence type="ECO:0000259" key="28">
    <source>
        <dbReference type="PROSITE" id="PS51534"/>
    </source>
</evidence>
<feature type="compositionally biased region" description="Pro residues" evidence="24">
    <location>
        <begin position="1174"/>
        <end position="1186"/>
    </location>
</feature>
<sequence length="1700" mass="191198">MGEAAKVLVVMACSWMTLRAAIQGVFLFLIFGNWMNLFQTLFYIGAVAAVGSVLFCVLEELFHKIVHSTVNSALNSLRNNRTLIQIQVTVLVTFFMGVTMYLTPSHRRDPKMSDSELMSRQMEEERRKMARRLDRIQNAGIVVSVGMFVTAVLWFHVLQESGLLFWILHSYCSDYIHFVGVFILGAGSTFLGIWLRSFPEFGLIPFVVGNLCLLLSTTFLKGGEQQVDLMFDNTRGASVAWATIGFVLTQFTVFWCPLHQLTVLVLFVLHPVRKVCSPPVSRRRRLWIQTLIPGKQRGRLPQTELQKWGLRGIHLRPYQLEGVQWLTQCLGNQEGCILGDEMGLGKTCQTISLLLFISGACGKNGPFLVVSPLSVMENWRKEMESFAPSLKVLCYQGDKEKRAEIQLEAQTEEFHVLLTTYEMCLRDASFFKKWRWEALVVDEAHRLKNQNSLLYHSLTEFSVAFRLLLTGTPIQNNLQELFSLLSFIQPSVFAPTAADNFCSCYGNVQNRPDLAAELQSVLEPFLLRRVKSEVALDLPKKTELVIYHGLTSLQKKYYRAILTKDLEVFGNEQRNRTRLLNVLMQLRKCVIHPYLFDGVEPEPFVMGEHLVEASGKFCLLDSLLSHLLTGGHRVLLFSQMTRTLDILQDYMEYRGYSYERLDGSVRGEERNLAVKNFSTKDVFVFLLSTKAGGVGMNLTAADTVIFMDTDFNPQNDLQAAARCHRIGQTRPVKIIRLLSRDTVEEIMFSRARSKLNLTNTVIEEGRFSLRDQSDAAADLKLSEILKFGVDKLLSSEQSSVQEVKLDTILGLTENGGWLEDDETTAVKEEGGEEGEGGGDGSAEPEGQNHMYFFEGRDYSKDPSSDDLSRFEALMEEHLSDLQRSAAEGPALRHKAPVCVSLVLPSRKRQALTEEEVEIRRERRKEAAAKRAKIQEELKRKQQEEKYQKKMAWWESCGYRSLCLPSVDSGDDDDEDSISSTDSEANAIHYILGDVTHPHAAKEDAIIVHCVDDSGRWGRGGLFSALDIRSDEPKKRYESAAKMKDLQLGNVLLFPIDDKQSRIDGQDQLALIVAQKRDKNNSLSGILLTALEEGLRKIYTAAKGKKVSVHLPRLGHSTKGFNWYGTERLIRKHLATRGVPTYIYYHSRSSRNSAASSSSSPLVPAAETPGTSPALDPPAETPGPYPVLPRWSQPQLPCFMQGVRVFFFNLPASARRTLSRYLLTYDGDEEDVMSSEVTHIVAEVEHEVHLQELQVLLQQYSQAVAVTNIQTILGFYGLCLKLKKKNSPGSAHAPGAGAQGCVLDMLPSPLSSHTYRSHPSPKITQASHSRSDQSLSNSPQEDDETMSSQGPAHSPRLDQGSQGPDYTSTRPENHHLSSYGPGYGAPTPFHSYESWAYTASSMATSCSCSSRPFPQQHHLSLKTDSGSEESLGSSGMSLEQPLSLHSLPPSSEFRHHTLSPYSFVPQGELCWAQCPPQECNRGVTVQKPAWPQYHPGPRPIYPDVAAAAHAHTGKTAQIKEKTSSLSSPLSLEQRRVFVTYEADSDKHVNEVISFVALLRHNGFDTHIDIFEQQFRSISKIDFMERYLSEKEYLIIIIISPKYYSAVTAPPVGQEQDEHTFNTVYIHKQLQNEFIQNGSQNFRFIPILFPGAKRSHVPSWLQNTNVYSWPRDRDDILRRLMRVEKYNPPPIGDLPTIVSIPI</sequence>
<reference evidence="29 30" key="1">
    <citation type="submission" date="2024-04" db="EMBL/GenBank/DDBJ databases">
        <authorList>
            <person name="Waldvogel A.-M."/>
            <person name="Schoenle A."/>
        </authorList>
    </citation>
    <scope>NUCLEOTIDE SEQUENCE [LARGE SCALE GENOMIC DNA]</scope>
</reference>
<dbReference type="GO" id="GO:0061630">
    <property type="term" value="F:ubiquitin protein ligase activity"/>
    <property type="evidence" value="ECO:0007669"/>
    <property type="project" value="UniProtKB-EC"/>
</dbReference>
<dbReference type="PANTHER" id="PTHR47157">
    <property type="entry name" value="CHROMODOMAIN-HELICASE-DNA-BINDING PROTEIN 1-LIKE"/>
    <property type="match status" value="1"/>
</dbReference>
<dbReference type="EMBL" id="OZ035824">
    <property type="protein sequence ID" value="CAL1593471.1"/>
    <property type="molecule type" value="Genomic_DNA"/>
</dbReference>
<dbReference type="InterPro" id="IPR049730">
    <property type="entry name" value="SNF2/RAD54-like_C"/>
</dbReference>
<evidence type="ECO:0000256" key="21">
    <source>
        <dbReference type="ARBA" id="ARBA00078673"/>
    </source>
</evidence>
<dbReference type="SMART" id="SM00487">
    <property type="entry name" value="DEXDc"/>
    <property type="match status" value="1"/>
</dbReference>
<keyword evidence="23" id="KW-0175">Coiled coil</keyword>
<keyword evidence="8" id="KW-0547">Nucleotide-binding</keyword>
<evidence type="ECO:0000313" key="30">
    <source>
        <dbReference type="Proteomes" id="UP001497482"/>
    </source>
</evidence>
<dbReference type="CDD" id="cd18793">
    <property type="entry name" value="SF2_C_SNF"/>
    <property type="match status" value="1"/>
</dbReference>
<feature type="transmembrane region" description="Helical" evidence="25">
    <location>
        <begin position="82"/>
        <end position="102"/>
    </location>
</feature>
<evidence type="ECO:0000313" key="29">
    <source>
        <dbReference type="EMBL" id="CAL1593471.1"/>
    </source>
</evidence>
<dbReference type="FunFam" id="3.40.50.10810:FF:000037">
    <property type="entry name" value="chromodomain-helicase-DNA-binding protein 1-like isoform X1"/>
    <property type="match status" value="1"/>
</dbReference>
<dbReference type="SUPFAM" id="SSF52540">
    <property type="entry name" value="P-loop containing nucleoside triphosphate hydrolases"/>
    <property type="match status" value="2"/>
</dbReference>
<feature type="transmembrane region" description="Helical" evidence="25">
    <location>
        <begin position="6"/>
        <end position="29"/>
    </location>
</feature>
<dbReference type="Gene3D" id="3.40.50.11530">
    <property type="match status" value="1"/>
</dbReference>
<feature type="transmembrane region" description="Helical" evidence="25">
    <location>
        <begin position="41"/>
        <end position="62"/>
    </location>
</feature>
<keyword evidence="12 25" id="KW-1133">Transmembrane helix</keyword>
<dbReference type="InterPro" id="IPR031053">
    <property type="entry name" value="ALC1"/>
</dbReference>
<dbReference type="GO" id="GO:0012505">
    <property type="term" value="C:endomembrane system"/>
    <property type="evidence" value="ECO:0007669"/>
    <property type="project" value="UniProtKB-ARBA"/>
</dbReference>
<evidence type="ECO:0000256" key="4">
    <source>
        <dbReference type="ARBA" id="ARBA00007025"/>
    </source>
</evidence>
<dbReference type="Gene3D" id="3.40.50.10190">
    <property type="entry name" value="BRCT domain"/>
    <property type="match status" value="1"/>
</dbReference>
<dbReference type="Pfam" id="PF04178">
    <property type="entry name" value="Got1"/>
    <property type="match status" value="1"/>
</dbReference>
<dbReference type="PANTHER" id="PTHR47157:SF1">
    <property type="entry name" value="CHROMODOMAIN-HELICASE-DNA-BINDING PROTEIN 1-LIKE"/>
    <property type="match status" value="1"/>
</dbReference>
<evidence type="ECO:0000256" key="7">
    <source>
        <dbReference type="ARBA" id="ARBA00022692"/>
    </source>
</evidence>
<dbReference type="PROSITE" id="PS51192">
    <property type="entry name" value="HELICASE_ATP_BIND_1"/>
    <property type="match status" value="1"/>
</dbReference>
<evidence type="ECO:0000256" key="11">
    <source>
        <dbReference type="ARBA" id="ARBA00022840"/>
    </source>
</evidence>
<evidence type="ECO:0000256" key="22">
    <source>
        <dbReference type="ARBA" id="ARBA00080040"/>
    </source>
</evidence>
<dbReference type="GO" id="GO:0006954">
    <property type="term" value="P:inflammatory response"/>
    <property type="evidence" value="ECO:0007669"/>
    <property type="project" value="UniProtKB-KW"/>
</dbReference>
<dbReference type="InterPro" id="IPR000330">
    <property type="entry name" value="SNF2_N"/>
</dbReference>
<feature type="compositionally biased region" description="Low complexity" evidence="24">
    <location>
        <begin position="1427"/>
        <end position="1439"/>
    </location>
</feature>
<dbReference type="PROSITE" id="PS51194">
    <property type="entry name" value="HELICASE_CTER"/>
    <property type="match status" value="1"/>
</dbReference>
<dbReference type="FunFam" id="3.40.50.11530:FF:000007">
    <property type="entry name" value="adapter protein CIKS isoform X3"/>
    <property type="match status" value="1"/>
</dbReference>
<feature type="transmembrane region" description="Helical" evidence="25">
    <location>
        <begin position="202"/>
        <end position="220"/>
    </location>
</feature>
<dbReference type="InterPro" id="IPR038718">
    <property type="entry name" value="SNF2-like_sf"/>
</dbReference>
<evidence type="ECO:0000256" key="24">
    <source>
        <dbReference type="SAM" id="MobiDB-lite"/>
    </source>
</evidence>
<accession>A0AAV2KYZ9</accession>
<feature type="domain" description="Helicase C-terminal" evidence="27">
    <location>
        <begin position="619"/>
        <end position="773"/>
    </location>
</feature>
<feature type="region of interest" description="Disordered" evidence="24">
    <location>
        <begin position="1150"/>
        <end position="1186"/>
    </location>
</feature>
<dbReference type="Pfam" id="PF00176">
    <property type="entry name" value="SNF2-rel_dom"/>
    <property type="match status" value="1"/>
</dbReference>
<dbReference type="GO" id="GO:0016787">
    <property type="term" value="F:hydrolase activity"/>
    <property type="evidence" value="ECO:0007669"/>
    <property type="project" value="UniProtKB-KW"/>
</dbReference>
<dbReference type="InterPro" id="IPR014001">
    <property type="entry name" value="Helicase_ATP-bd"/>
</dbReference>
<dbReference type="Gene3D" id="3.40.220.10">
    <property type="entry name" value="Leucine Aminopeptidase, subunit E, domain 1"/>
    <property type="match status" value="1"/>
</dbReference>
<dbReference type="GO" id="GO:0016020">
    <property type="term" value="C:membrane"/>
    <property type="evidence" value="ECO:0007669"/>
    <property type="project" value="UniProtKB-SubCell"/>
</dbReference>
<evidence type="ECO:0000256" key="14">
    <source>
        <dbReference type="ARBA" id="ARBA00023198"/>
    </source>
</evidence>
<dbReference type="InterPro" id="IPR043472">
    <property type="entry name" value="Macro_dom-like"/>
</dbReference>
<dbReference type="InterPro" id="IPR001650">
    <property type="entry name" value="Helicase_C-like"/>
</dbReference>
<dbReference type="Proteomes" id="UP001497482">
    <property type="component" value="Chromosome 2"/>
</dbReference>
<comment type="similarity">
    <text evidence="4">Belongs to the SNF2/RAD54 helicase family.</text>
</comment>
<keyword evidence="7 25" id="KW-0812">Transmembrane</keyword>
<dbReference type="GO" id="GO:0097400">
    <property type="term" value="P:interleukin-17-mediated signaling pathway"/>
    <property type="evidence" value="ECO:0007669"/>
    <property type="project" value="UniProtKB-ARBA"/>
</dbReference>
<keyword evidence="11" id="KW-0067">ATP-binding</keyword>
<gene>
    <name evidence="29" type="ORF">KC01_LOCUS22576</name>
</gene>
<dbReference type="InterPro" id="IPR027417">
    <property type="entry name" value="P-loop_NTPase"/>
</dbReference>
<dbReference type="InterPro" id="IPR013568">
    <property type="entry name" value="SEFIR_dom"/>
</dbReference>
<keyword evidence="6" id="KW-0808">Transferase</keyword>
<keyword evidence="14" id="KW-0395">Inflammatory response</keyword>
<evidence type="ECO:0000256" key="8">
    <source>
        <dbReference type="ARBA" id="ARBA00022741"/>
    </source>
</evidence>
<dbReference type="EC" id="2.3.2.27" evidence="5"/>
<feature type="compositionally biased region" description="Low complexity" evidence="24">
    <location>
        <begin position="1150"/>
        <end position="1159"/>
    </location>
</feature>
<dbReference type="GO" id="GO:0016192">
    <property type="term" value="P:vesicle-mediated transport"/>
    <property type="evidence" value="ECO:0007669"/>
    <property type="project" value="InterPro"/>
</dbReference>
<feature type="region of interest" description="Disordered" evidence="24">
    <location>
        <begin position="1412"/>
        <end position="1439"/>
    </location>
</feature>
<dbReference type="FunFam" id="3.40.50.300:FF:001488">
    <property type="entry name" value="Putative helicase CHR10"/>
    <property type="match status" value="1"/>
</dbReference>
<feature type="region of interest" description="Disordered" evidence="24">
    <location>
        <begin position="819"/>
        <end position="847"/>
    </location>
</feature>
<proteinExistence type="inferred from homology"/>
<feature type="coiled-coil region" evidence="23">
    <location>
        <begin position="911"/>
        <end position="944"/>
    </location>
</feature>
<evidence type="ECO:0000256" key="6">
    <source>
        <dbReference type="ARBA" id="ARBA00022679"/>
    </source>
</evidence>
<dbReference type="GO" id="GO:0000209">
    <property type="term" value="P:protein polyubiquitination"/>
    <property type="evidence" value="ECO:0007669"/>
    <property type="project" value="UniProtKB-ARBA"/>
</dbReference>
<dbReference type="SUPFAM" id="SSF52949">
    <property type="entry name" value="Macro domain-like"/>
    <property type="match status" value="1"/>
</dbReference>
<dbReference type="GO" id="GO:0005524">
    <property type="term" value="F:ATP binding"/>
    <property type="evidence" value="ECO:0007669"/>
    <property type="project" value="UniProtKB-KW"/>
</dbReference>
<feature type="compositionally biased region" description="Polar residues" evidence="24">
    <location>
        <begin position="1321"/>
        <end position="1338"/>
    </location>
</feature>
<evidence type="ECO:0000256" key="9">
    <source>
        <dbReference type="ARBA" id="ARBA00022786"/>
    </source>
</evidence>
<keyword evidence="10" id="KW-0378">Hydrolase</keyword>
<feature type="domain" description="SEFIR" evidence="28">
    <location>
        <begin position="1532"/>
        <end position="1676"/>
    </location>
</feature>
<evidence type="ECO:0000256" key="15">
    <source>
        <dbReference type="ARBA" id="ARBA00023242"/>
    </source>
</evidence>
<evidence type="ECO:0000256" key="17">
    <source>
        <dbReference type="ARBA" id="ARBA00073304"/>
    </source>
</evidence>
<dbReference type="Pfam" id="PF08357">
    <property type="entry name" value="SEFIR"/>
    <property type="match status" value="1"/>
</dbReference>
<dbReference type="GO" id="GO:0005737">
    <property type="term" value="C:cytoplasm"/>
    <property type="evidence" value="ECO:0007669"/>
    <property type="project" value="UniProtKB-ARBA"/>
</dbReference>
<dbReference type="CDD" id="cd03331">
    <property type="entry name" value="Macro_Poa1p-like_SNF2"/>
    <property type="match status" value="1"/>
</dbReference>
<dbReference type="InterPro" id="IPR036420">
    <property type="entry name" value="BRCT_dom_sf"/>
</dbReference>
<dbReference type="GO" id="GO:0006338">
    <property type="term" value="P:chromatin remodeling"/>
    <property type="evidence" value="ECO:0007669"/>
    <property type="project" value="InterPro"/>
</dbReference>
<dbReference type="Pfam" id="PF00271">
    <property type="entry name" value="Helicase_C"/>
    <property type="match status" value="1"/>
</dbReference>
<dbReference type="GO" id="GO:0003678">
    <property type="term" value="F:DNA helicase activity"/>
    <property type="evidence" value="ECO:0007669"/>
    <property type="project" value="InterPro"/>
</dbReference>
<evidence type="ECO:0000256" key="18">
    <source>
        <dbReference type="ARBA" id="ARBA00075327"/>
    </source>
</evidence>
<feature type="region of interest" description="Disordered" evidence="24">
    <location>
        <begin position="1311"/>
        <end position="1379"/>
    </location>
</feature>
<evidence type="ECO:0000256" key="23">
    <source>
        <dbReference type="SAM" id="Coils"/>
    </source>
</evidence>
<evidence type="ECO:0000256" key="12">
    <source>
        <dbReference type="ARBA" id="ARBA00022989"/>
    </source>
</evidence>
<evidence type="ECO:0000256" key="20">
    <source>
        <dbReference type="ARBA" id="ARBA00078387"/>
    </source>
</evidence>
<dbReference type="Gene3D" id="3.40.50.10810">
    <property type="entry name" value="Tandem AAA-ATPase domain"/>
    <property type="match status" value="1"/>
</dbReference>
<dbReference type="GO" id="GO:0005634">
    <property type="term" value="C:nucleus"/>
    <property type="evidence" value="ECO:0007669"/>
    <property type="project" value="UniProtKB-SubCell"/>
</dbReference>
<feature type="transmembrane region" description="Helical" evidence="25">
    <location>
        <begin position="175"/>
        <end position="195"/>
    </location>
</feature>
<dbReference type="PROSITE" id="PS51534">
    <property type="entry name" value="SEFIR"/>
    <property type="match status" value="1"/>
</dbReference>
<keyword evidence="9" id="KW-0833">Ubl conjugation pathway</keyword>
<evidence type="ECO:0000256" key="13">
    <source>
        <dbReference type="ARBA" id="ARBA00023136"/>
    </source>
</evidence>
<evidence type="ECO:0000259" key="26">
    <source>
        <dbReference type="PROSITE" id="PS51192"/>
    </source>
</evidence>
<evidence type="ECO:0000256" key="19">
    <source>
        <dbReference type="ARBA" id="ARBA00076636"/>
    </source>
</evidence>
<feature type="transmembrane region" description="Helical" evidence="25">
    <location>
        <begin position="136"/>
        <end position="155"/>
    </location>
</feature>
<dbReference type="Gene3D" id="3.40.50.300">
    <property type="entry name" value="P-loop containing nucleotide triphosphate hydrolases"/>
    <property type="match status" value="1"/>
</dbReference>
<comment type="subunit">
    <text evidence="16">Interacts with IKBKG/NF-kappa B essential modulator, with CHUK/IKK-alpha and with IKBKB/IKK-beta. Interacts with TRAF6; this interaction is direct. Interacts with IL17RA and IL17RC. Interacts with IL17RB.</text>
</comment>
<evidence type="ECO:0000259" key="27">
    <source>
        <dbReference type="PROSITE" id="PS51194"/>
    </source>
</evidence>
<keyword evidence="30" id="KW-1185">Reference proteome</keyword>
<keyword evidence="13 25" id="KW-0472">Membrane</keyword>